<feature type="transmembrane region" description="Helical" evidence="1">
    <location>
        <begin position="259"/>
        <end position="278"/>
    </location>
</feature>
<keyword evidence="1" id="KW-1133">Transmembrane helix</keyword>
<proteinExistence type="predicted"/>
<dbReference type="InterPro" id="IPR057352">
    <property type="entry name" value="TPR_TmcB/C"/>
</dbReference>
<evidence type="ECO:0000259" key="2">
    <source>
        <dbReference type="Pfam" id="PF25474"/>
    </source>
</evidence>
<gene>
    <name evidence="3" type="ORF">BSTOLATCC_MIC39422</name>
</gene>
<keyword evidence="4" id="KW-1185">Reference proteome</keyword>
<feature type="transmembrane region" description="Helical" evidence="1">
    <location>
        <begin position="102"/>
        <end position="129"/>
    </location>
</feature>
<dbReference type="Pfam" id="PF25474">
    <property type="entry name" value="TPR_TmcB"/>
    <property type="match status" value="1"/>
</dbReference>
<dbReference type="AlphaFoldDB" id="A0AAU9JQ46"/>
<accession>A0AAU9JQ46</accession>
<evidence type="ECO:0000256" key="1">
    <source>
        <dbReference type="SAM" id="Phobius"/>
    </source>
</evidence>
<keyword evidence="1" id="KW-0812">Transmembrane</keyword>
<evidence type="ECO:0000313" key="4">
    <source>
        <dbReference type="Proteomes" id="UP001162131"/>
    </source>
</evidence>
<feature type="transmembrane region" description="Helical" evidence="1">
    <location>
        <begin position="190"/>
        <end position="215"/>
    </location>
</feature>
<reference evidence="3" key="1">
    <citation type="submission" date="2021-09" db="EMBL/GenBank/DDBJ databases">
        <authorList>
            <consortium name="AG Swart"/>
            <person name="Singh M."/>
            <person name="Singh A."/>
            <person name="Seah K."/>
            <person name="Emmerich C."/>
        </authorList>
    </citation>
    <scope>NUCLEOTIDE SEQUENCE</scope>
    <source>
        <strain evidence="3">ATCC30299</strain>
    </source>
</reference>
<protein>
    <recommendedName>
        <fullName evidence="2">TmcB/TmcC TPR repeats domain-containing protein</fullName>
    </recommendedName>
</protein>
<name>A0AAU9JQ46_9CILI</name>
<evidence type="ECO:0000313" key="3">
    <source>
        <dbReference type="EMBL" id="CAG9325612.1"/>
    </source>
</evidence>
<organism evidence="3 4">
    <name type="scientific">Blepharisma stoltei</name>
    <dbReference type="NCBI Taxonomy" id="1481888"/>
    <lineage>
        <taxon>Eukaryota</taxon>
        <taxon>Sar</taxon>
        <taxon>Alveolata</taxon>
        <taxon>Ciliophora</taxon>
        <taxon>Postciliodesmatophora</taxon>
        <taxon>Heterotrichea</taxon>
        <taxon>Heterotrichida</taxon>
        <taxon>Blepharismidae</taxon>
        <taxon>Blepharisma</taxon>
    </lineage>
</organism>
<keyword evidence="1" id="KW-0472">Membrane</keyword>
<dbReference type="Proteomes" id="UP001162131">
    <property type="component" value="Unassembled WGS sequence"/>
</dbReference>
<feature type="transmembrane region" description="Helical" evidence="1">
    <location>
        <begin position="290"/>
        <end position="312"/>
    </location>
</feature>
<sequence>MNIIPKKSKSNDLISNKKSYTASKKLWIFILDCLIELFSPQLSSKFPYKQQIAIEAIKDLIVTAQIVSISWYPSMPIHNWDSHSQFWRSLLILNYDNLCNYFGLYSICYVIEFSLLFYAIFVTILCCILKYFCRSLPLIFLHIAKKIINALTSILFIPFLLIPIVVFKYSTFHNNQVQEYSANDISKYDYGSYGTVLSPFVLIILIMMAFINELFTADLKHSESDINIRARSNSLWDLLWILLCIIQCLLYVFMDTHLYIHYLIISLVMNLYLFYLGLKFLHYYKPTGMLIKICKVGTICIVKLFFMLGYAMDDPASLPLLSIFISPLFSIYMIYFVNKKYSKLKRITNCPLNQFAFERAFRHYLIDSKCNNKEEIIRAFCQCSIQNGFKYNALFVIWEVNFISHIVKNQRLARVKLVKTAYLPSNAEGVIQKQKLLKYLEDELSRKWPEIDHLEYLTNCEEVKKLDEEFCIILMDFWAEIIDKTSKISRICNFTNRIFDLSCKIKALYLSLIHKNKHSEVLDLYGMFLINILGENDEGNLILQRKQSIKKIKSGMGDFGKPLEVTEHTGFILISTEPDSFGAISYMNEEAASTLKVSSLDIVGADFGIFIPKPFSLIHKDKMKEFYLNCKTTSIHKPQPLPFLDSTGHIIECMNSIRIVAFNDKAYYMVSFSKFKSSRQSILISEDGFIYSHTAKLSTWIESKISDFQDMHISELSFGIDLRKLKTFEPAIIQLKHKRIALVFIVKTIKETKINNILVLRDQNEIKQWLNKNCEEKNGFCDYDMPSIIEGIEAFATDQNAQLDYFEEKNIMDNSHEESSFDKKYLYQANISSFSQSSTTDRKLYIENANRFINGTIAAIKDFKWILLFTVLFT</sequence>
<feature type="transmembrane region" description="Helical" evidence="1">
    <location>
        <begin position="235"/>
        <end position="253"/>
    </location>
</feature>
<feature type="domain" description="TmcB/TmcC TPR repeats" evidence="2">
    <location>
        <begin position="453"/>
        <end position="551"/>
    </location>
</feature>
<feature type="transmembrane region" description="Helical" evidence="1">
    <location>
        <begin position="150"/>
        <end position="170"/>
    </location>
</feature>
<dbReference type="EMBL" id="CAJZBQ010000039">
    <property type="protein sequence ID" value="CAG9325612.1"/>
    <property type="molecule type" value="Genomic_DNA"/>
</dbReference>
<feature type="transmembrane region" description="Helical" evidence="1">
    <location>
        <begin position="318"/>
        <end position="337"/>
    </location>
</feature>
<comment type="caution">
    <text evidence="3">The sequence shown here is derived from an EMBL/GenBank/DDBJ whole genome shotgun (WGS) entry which is preliminary data.</text>
</comment>